<evidence type="ECO:0000256" key="1">
    <source>
        <dbReference type="ARBA" id="ARBA00010244"/>
    </source>
</evidence>
<dbReference type="NCBIfam" id="TIGR02552">
    <property type="entry name" value="LcrH_SycD"/>
    <property type="match status" value="1"/>
</dbReference>
<organism evidence="2 3">
    <name type="scientific">Bordetella genomosp. 5</name>
    <dbReference type="NCBI Taxonomy" id="1395608"/>
    <lineage>
        <taxon>Bacteria</taxon>
        <taxon>Pseudomonadati</taxon>
        <taxon>Pseudomonadota</taxon>
        <taxon>Betaproteobacteria</taxon>
        <taxon>Burkholderiales</taxon>
        <taxon>Alcaligenaceae</taxon>
        <taxon>Bordetella</taxon>
    </lineage>
</organism>
<gene>
    <name evidence="2" type="ORF">CAL25_18425</name>
</gene>
<evidence type="ECO:0000313" key="2">
    <source>
        <dbReference type="EMBL" id="OZI46669.1"/>
    </source>
</evidence>
<comment type="caution">
    <text evidence="2">The sequence shown here is derived from an EMBL/GenBank/DDBJ whole genome shotgun (WGS) entry which is preliminary data.</text>
</comment>
<name>A0A261TAP5_9BORD</name>
<dbReference type="AlphaFoldDB" id="A0A261TAP5"/>
<dbReference type="InterPro" id="IPR011716">
    <property type="entry name" value="TPR-3"/>
</dbReference>
<dbReference type="InterPro" id="IPR019734">
    <property type="entry name" value="TPR_rpt"/>
</dbReference>
<dbReference type="Proteomes" id="UP000216913">
    <property type="component" value="Unassembled WGS sequence"/>
</dbReference>
<dbReference type="SUPFAM" id="SSF48452">
    <property type="entry name" value="TPR-like"/>
    <property type="match status" value="1"/>
</dbReference>
<reference evidence="2 3" key="1">
    <citation type="submission" date="2017-05" db="EMBL/GenBank/DDBJ databases">
        <title>Complete and WGS of Bordetella genogroups.</title>
        <authorList>
            <person name="Spilker T."/>
            <person name="LiPuma J."/>
        </authorList>
    </citation>
    <scope>NUCLEOTIDE SEQUENCE [LARGE SCALE GENOMIC DNA]</scope>
    <source>
        <strain evidence="2 3">AU10456</strain>
    </source>
</reference>
<dbReference type="EMBL" id="NEVP01000011">
    <property type="protein sequence ID" value="OZI46669.1"/>
    <property type="molecule type" value="Genomic_DNA"/>
</dbReference>
<evidence type="ECO:0000313" key="3">
    <source>
        <dbReference type="Proteomes" id="UP000216913"/>
    </source>
</evidence>
<accession>A0A261TAP5</accession>
<protein>
    <submittedName>
        <fullName evidence="2">CesD/SycD/LcrH family type III secretion system chaperone</fullName>
    </submittedName>
</protein>
<sequence>MSASPDISSEEYGALHDQIVAQLAAGGSLGQLSGITADECEALYSLGYGLYEKGRYPDALKVLSYLVALNHTEHRYLVALGATAQALGKHADALQQYMAATLLDPLEPAPVFYAAQCLTDMGQLDAALQSCDLALAMCKPDTHAVLAERAQALRDALAARGAKEKKA</sequence>
<dbReference type="Gene3D" id="1.25.40.10">
    <property type="entry name" value="Tetratricopeptide repeat domain"/>
    <property type="match status" value="1"/>
</dbReference>
<dbReference type="RefSeq" id="WP_094802506.1">
    <property type="nucleotide sequence ID" value="NZ_NEVN01000009.1"/>
</dbReference>
<proteinExistence type="inferred from homology"/>
<dbReference type="InterPro" id="IPR005415">
    <property type="entry name" value="T3SS_Ca_resp_chp_LcrH/SycD"/>
</dbReference>
<dbReference type="Pfam" id="PF07720">
    <property type="entry name" value="TPR_3"/>
    <property type="match status" value="1"/>
</dbReference>
<dbReference type="InterPro" id="IPR011990">
    <property type="entry name" value="TPR-like_helical_dom_sf"/>
</dbReference>
<dbReference type="PRINTS" id="PR01595">
    <property type="entry name" value="SYCDCHAPRONE"/>
</dbReference>
<dbReference type="SMART" id="SM00028">
    <property type="entry name" value="TPR"/>
    <property type="match status" value="3"/>
</dbReference>
<keyword evidence="3" id="KW-1185">Reference proteome</keyword>
<dbReference type="OrthoDB" id="8908818at2"/>
<comment type="similarity">
    <text evidence="1">Belongs to the LcrH/SycD chaperone family.</text>
</comment>